<dbReference type="InterPro" id="IPR006448">
    <property type="entry name" value="Phage_term_ssu_P27"/>
</dbReference>
<reference evidence="1" key="1">
    <citation type="submission" date="2018-07" db="EMBL/GenBank/DDBJ databases">
        <authorList>
            <person name="Somerville V."/>
        </authorList>
    </citation>
    <scope>NUCLEOTIDE SEQUENCE</scope>
    <source>
        <strain evidence="1">NWC_2_2</strain>
    </source>
</reference>
<proteinExistence type="predicted"/>
<name>A0A3G6JDN4_LACDL</name>
<dbReference type="RefSeq" id="WP_231532034.1">
    <property type="nucleotide sequence ID" value="NZ_JAGJAG010000001.1"/>
</dbReference>
<sequence length="168" mass="18802">MAQRIQSSLVALVNGNPNRKTKKELKRNIKNERLLAVDDDKLSKVPTWLDAYGKKVFKETVDTFKATTLYNNADVTTIARYADMMSELKKCNDELKKSGRSNEKGDPSGFLSLKIKLNTELDKLADKLGLMPTSRTSLALNLKDDLQSKAKKEALAEGDDFDEFGQEA</sequence>
<dbReference type="AlphaFoldDB" id="A0A3G6JDN4"/>
<evidence type="ECO:0000313" key="1">
    <source>
        <dbReference type="EMBL" id="AZA15973.1"/>
    </source>
</evidence>
<organism evidence="1">
    <name type="scientific">Lactobacillus delbrueckii subsp. lactis</name>
    <dbReference type="NCBI Taxonomy" id="29397"/>
    <lineage>
        <taxon>Bacteria</taxon>
        <taxon>Bacillati</taxon>
        <taxon>Bacillota</taxon>
        <taxon>Bacilli</taxon>
        <taxon>Lactobacillales</taxon>
        <taxon>Lactobacillaceae</taxon>
        <taxon>Lactobacillus</taxon>
    </lineage>
</organism>
<accession>A0A3G6JDN4</accession>
<dbReference type="NCBIfam" id="TIGR01558">
    <property type="entry name" value="sm_term_P27"/>
    <property type="match status" value="1"/>
</dbReference>
<gene>
    <name evidence="1" type="ORF">DQL93_04990</name>
</gene>
<dbReference type="EMBL" id="CP031023">
    <property type="protein sequence ID" value="AZA15973.1"/>
    <property type="molecule type" value="Genomic_DNA"/>
</dbReference>
<dbReference type="Pfam" id="PF05119">
    <property type="entry name" value="Terminase_4"/>
    <property type="match status" value="1"/>
</dbReference>
<protein>
    <submittedName>
        <fullName evidence="1">Phage terminase small subunit P27 family</fullName>
    </submittedName>
</protein>